<dbReference type="InParanoid" id="F4RVY5"/>
<protein>
    <recommendedName>
        <fullName evidence="4">Secreted protein</fullName>
    </recommendedName>
</protein>
<dbReference type="RefSeq" id="XP_007413235.1">
    <property type="nucleotide sequence ID" value="XM_007413173.1"/>
</dbReference>
<gene>
    <name evidence="2" type="ORF">MELLADRAFT_65579</name>
</gene>
<sequence length="657" mass="75903">MMMWNSQLSFYPVILSILPSLYSLPTEELLLGSYHAFGQGGEPGSSLSKGAGIKIHTNQEVKIEIPKREITESFKGVFPKHNHRVKVATPWQIYYEVAEKASRASVFPQVKRLAESVLKLGSDLNNIPDGSQIHTAITRDIIDLARSVIRNEVTNEAERIWALGIFSYLNPHIHVSTPVTWKDEHLSRPREDLQLFLLKDHNLKKVVHKIWSSSPSKAKPSELISETMQRESSISFIQKELDSTSHAPSKDFSEIYLSFINLRSPICWDRLSTFKKMILSFLSKPIISSEREEVFDEEKNVIRLLLYLEEHHYIGFRDFNALIKNKDICPRILHSDIEIQLSDNRLASEFKLLLKKFQNSKDLEVSHITQILRVKSISSQQLKRFIRVLDALFESNEHLFKSMALQLNDHPKMIPDLVKILPNFLPDRTVEIYSLWDRPKELKTLVLRKQEDQIAEKHRNHLADTLISNRVLSTAEAGKGLKVLTWNFATPRGIELTKILHDIFKVVSRRFTAKDFRLKNELIEYILHLISLKNDDKRPFWYLPVEDKALRNANRFNELIGPFLKKSKNFFNILLGNKTVPLRNSGNLSVYLNSRAKAKVWNLEANSDVLFFARIASPSQEMIALFSDFGSSLYTYDTRHFLPDYTQCLFAIQIPIT</sequence>
<dbReference type="VEuPathDB" id="FungiDB:MELLADRAFT_65579"/>
<dbReference type="GeneID" id="18930458"/>
<evidence type="ECO:0000313" key="2">
    <source>
        <dbReference type="EMBL" id="EGG03441.1"/>
    </source>
</evidence>
<evidence type="ECO:0000256" key="1">
    <source>
        <dbReference type="SAM" id="SignalP"/>
    </source>
</evidence>
<accession>F4RVY5</accession>
<dbReference type="Proteomes" id="UP000001072">
    <property type="component" value="Unassembled WGS sequence"/>
</dbReference>
<dbReference type="AlphaFoldDB" id="F4RVY5"/>
<evidence type="ECO:0008006" key="4">
    <source>
        <dbReference type="Google" id="ProtNLM"/>
    </source>
</evidence>
<keyword evidence="3" id="KW-1185">Reference proteome</keyword>
<dbReference type="OrthoDB" id="10374041at2759"/>
<name>F4RVY5_MELLP</name>
<proteinExistence type="predicted"/>
<organism evidence="3">
    <name type="scientific">Melampsora larici-populina (strain 98AG31 / pathotype 3-4-7)</name>
    <name type="common">Poplar leaf rust fungus</name>
    <dbReference type="NCBI Taxonomy" id="747676"/>
    <lineage>
        <taxon>Eukaryota</taxon>
        <taxon>Fungi</taxon>
        <taxon>Dikarya</taxon>
        <taxon>Basidiomycota</taxon>
        <taxon>Pucciniomycotina</taxon>
        <taxon>Pucciniomycetes</taxon>
        <taxon>Pucciniales</taxon>
        <taxon>Melampsoraceae</taxon>
        <taxon>Melampsora</taxon>
    </lineage>
</organism>
<reference evidence="3" key="1">
    <citation type="journal article" date="2011" name="Proc. Natl. Acad. Sci. U.S.A.">
        <title>Obligate biotrophy features unraveled by the genomic analysis of rust fungi.</title>
        <authorList>
            <person name="Duplessis S."/>
            <person name="Cuomo C.A."/>
            <person name="Lin Y.-C."/>
            <person name="Aerts A."/>
            <person name="Tisserant E."/>
            <person name="Veneault-Fourrey C."/>
            <person name="Joly D.L."/>
            <person name="Hacquard S."/>
            <person name="Amselem J."/>
            <person name="Cantarel B.L."/>
            <person name="Chiu R."/>
            <person name="Coutinho P.M."/>
            <person name="Feau N."/>
            <person name="Field M."/>
            <person name="Frey P."/>
            <person name="Gelhaye E."/>
            <person name="Goldberg J."/>
            <person name="Grabherr M.G."/>
            <person name="Kodira C.D."/>
            <person name="Kohler A."/>
            <person name="Kuees U."/>
            <person name="Lindquist E.A."/>
            <person name="Lucas S.M."/>
            <person name="Mago R."/>
            <person name="Mauceli E."/>
            <person name="Morin E."/>
            <person name="Murat C."/>
            <person name="Pangilinan J.L."/>
            <person name="Park R."/>
            <person name="Pearson M."/>
            <person name="Quesneville H."/>
            <person name="Rouhier N."/>
            <person name="Sakthikumar S."/>
            <person name="Salamov A.A."/>
            <person name="Schmutz J."/>
            <person name="Selles B."/>
            <person name="Shapiro H."/>
            <person name="Tanguay P."/>
            <person name="Tuskan G.A."/>
            <person name="Henrissat B."/>
            <person name="Van de Peer Y."/>
            <person name="Rouze P."/>
            <person name="Ellis J.G."/>
            <person name="Dodds P.N."/>
            <person name="Schein J.E."/>
            <person name="Zhong S."/>
            <person name="Hamelin R.C."/>
            <person name="Grigoriev I.V."/>
            <person name="Szabo L.J."/>
            <person name="Martin F."/>
        </authorList>
    </citation>
    <scope>NUCLEOTIDE SEQUENCE [LARGE SCALE GENOMIC DNA]</scope>
    <source>
        <strain evidence="3">98AG31 / pathotype 3-4-7</strain>
    </source>
</reference>
<dbReference type="EMBL" id="GL883124">
    <property type="protein sequence ID" value="EGG03441.1"/>
    <property type="molecule type" value="Genomic_DNA"/>
</dbReference>
<feature type="signal peptide" evidence="1">
    <location>
        <begin position="1"/>
        <end position="23"/>
    </location>
</feature>
<dbReference type="KEGG" id="mlr:MELLADRAFT_65579"/>
<evidence type="ECO:0000313" key="3">
    <source>
        <dbReference type="Proteomes" id="UP000001072"/>
    </source>
</evidence>
<keyword evidence="1" id="KW-0732">Signal</keyword>
<dbReference type="HOGENOM" id="CLU_029551_0_0_1"/>
<feature type="chain" id="PRO_5003321818" description="Secreted protein" evidence="1">
    <location>
        <begin position="24"/>
        <end position="657"/>
    </location>
</feature>